<dbReference type="PANTHER" id="PTHR11014:SF140">
    <property type="entry name" value="IAA-AMINO ACID HYDROLASE ILR1-LIKE 3"/>
    <property type="match status" value="1"/>
</dbReference>
<dbReference type="SUPFAM" id="SSF55031">
    <property type="entry name" value="Bacterial exopeptidase dimerisation domain"/>
    <property type="match status" value="1"/>
</dbReference>
<proteinExistence type="predicted"/>
<comment type="caution">
    <text evidence="2">The sequence shown here is derived from an EMBL/GenBank/DDBJ whole genome shotgun (WGS) entry which is preliminary data.</text>
</comment>
<evidence type="ECO:0000259" key="1">
    <source>
        <dbReference type="Pfam" id="PF07687"/>
    </source>
</evidence>
<dbReference type="InterPro" id="IPR036264">
    <property type="entry name" value="Bact_exopeptidase_dim_dom"/>
</dbReference>
<dbReference type="InterPro" id="IPR017439">
    <property type="entry name" value="Amidohydrolase"/>
</dbReference>
<dbReference type="InterPro" id="IPR011650">
    <property type="entry name" value="Peptidase_M20_dimer"/>
</dbReference>
<protein>
    <recommendedName>
        <fullName evidence="1">Peptidase M20 dimerisation domain-containing protein</fullName>
    </recommendedName>
</protein>
<dbReference type="Gene3D" id="3.40.630.10">
    <property type="entry name" value="Zn peptidases"/>
    <property type="match status" value="2"/>
</dbReference>
<dbReference type="EMBL" id="VAHF01000008">
    <property type="protein sequence ID" value="TXG56265.1"/>
    <property type="molecule type" value="Genomic_DNA"/>
</dbReference>
<dbReference type="GO" id="GO:0016787">
    <property type="term" value="F:hydrolase activity"/>
    <property type="evidence" value="ECO:0007669"/>
    <property type="project" value="InterPro"/>
</dbReference>
<dbReference type="PANTHER" id="PTHR11014">
    <property type="entry name" value="PEPTIDASE M20 FAMILY MEMBER"/>
    <property type="match status" value="1"/>
</dbReference>
<dbReference type="Gene3D" id="3.30.70.360">
    <property type="match status" value="1"/>
</dbReference>
<dbReference type="OrthoDB" id="6119954at2759"/>
<evidence type="ECO:0000313" key="3">
    <source>
        <dbReference type="Proteomes" id="UP000323000"/>
    </source>
</evidence>
<dbReference type="Pfam" id="PF07687">
    <property type="entry name" value="M20_dimer"/>
    <property type="match status" value="1"/>
</dbReference>
<feature type="domain" description="Peptidase M20 dimerisation" evidence="1">
    <location>
        <begin position="135"/>
        <end position="226"/>
    </location>
</feature>
<gene>
    <name evidence="2" type="ORF">EZV62_017578</name>
</gene>
<reference evidence="3" key="1">
    <citation type="journal article" date="2019" name="Gigascience">
        <title>De novo genome assembly of the endangered Acer yangbiense, a plant species with extremely small populations endemic to Yunnan Province, China.</title>
        <authorList>
            <person name="Yang J."/>
            <person name="Wariss H.M."/>
            <person name="Tao L."/>
            <person name="Zhang R."/>
            <person name="Yun Q."/>
            <person name="Hollingsworth P."/>
            <person name="Dao Z."/>
            <person name="Luo G."/>
            <person name="Guo H."/>
            <person name="Ma Y."/>
            <person name="Sun W."/>
        </authorList>
    </citation>
    <scope>NUCLEOTIDE SEQUENCE [LARGE SCALE GENOMIC DNA]</scope>
    <source>
        <strain evidence="3">cv. Malutang</strain>
    </source>
</reference>
<evidence type="ECO:0000313" key="2">
    <source>
        <dbReference type="EMBL" id="TXG56265.1"/>
    </source>
</evidence>
<organism evidence="2 3">
    <name type="scientific">Acer yangbiense</name>
    <dbReference type="NCBI Taxonomy" id="1000413"/>
    <lineage>
        <taxon>Eukaryota</taxon>
        <taxon>Viridiplantae</taxon>
        <taxon>Streptophyta</taxon>
        <taxon>Embryophyta</taxon>
        <taxon>Tracheophyta</taxon>
        <taxon>Spermatophyta</taxon>
        <taxon>Magnoliopsida</taxon>
        <taxon>eudicotyledons</taxon>
        <taxon>Gunneridae</taxon>
        <taxon>Pentapetalae</taxon>
        <taxon>rosids</taxon>
        <taxon>malvids</taxon>
        <taxon>Sapindales</taxon>
        <taxon>Sapindaceae</taxon>
        <taxon>Hippocastanoideae</taxon>
        <taxon>Acereae</taxon>
        <taxon>Acer</taxon>
    </lineage>
</organism>
<sequence>MNQVLSSAQRDKDWMVSIRRQIHENPGLKFEEHNASALIRRELDKLGISYTCPVAQTGIVAQIGSGSRPVVSLRADTDALPLHSPSAGASYMVKEGVLDDSEAIFALHVDDGIPTATGPIASISWPLLAAVSMFLVKIEGQGGHAPHATVDSIAAASFTILALQQLLSRETDPIQSQACFLLHLYMILSLHLCNQCMIVLSVTYLRGGTALNVVPSYVEFGGTLRSYNSRLKTTPKEIEREEEFPPIPADTNDESLHLHVKRVGVLMFGPENVRLANKVMAGDDFAFYQEMILGVELSIGI</sequence>
<dbReference type="Proteomes" id="UP000323000">
    <property type="component" value="Chromosome 8"/>
</dbReference>
<dbReference type="AlphaFoldDB" id="A0A5C7HHQ9"/>
<accession>A0A5C7HHQ9</accession>
<name>A0A5C7HHQ9_9ROSI</name>
<dbReference type="SUPFAM" id="SSF53187">
    <property type="entry name" value="Zn-dependent exopeptidases"/>
    <property type="match status" value="1"/>
</dbReference>
<keyword evidence="3" id="KW-1185">Reference proteome</keyword>